<feature type="region of interest" description="Disordered" evidence="2">
    <location>
        <begin position="1488"/>
        <end position="1508"/>
    </location>
</feature>
<feature type="compositionally biased region" description="Low complexity" evidence="2">
    <location>
        <begin position="1362"/>
        <end position="1373"/>
    </location>
</feature>
<dbReference type="SUPFAM" id="SSF81296">
    <property type="entry name" value="E set domains"/>
    <property type="match status" value="1"/>
</dbReference>
<dbReference type="Gene3D" id="1.10.418.10">
    <property type="entry name" value="Calponin-like domain"/>
    <property type="match status" value="1"/>
</dbReference>
<gene>
    <name evidence="3" type="ORF">RR48_06304</name>
</gene>
<dbReference type="InterPro" id="IPR017868">
    <property type="entry name" value="Filamin/ABP280_repeat-like"/>
</dbReference>
<dbReference type="InterPro" id="IPR014756">
    <property type="entry name" value="Ig_E-set"/>
</dbReference>
<reference evidence="3 4" key="1">
    <citation type="journal article" date="2015" name="Nat. Commun.">
        <title>Outbred genome sequencing and CRISPR/Cas9 gene editing in butterflies.</title>
        <authorList>
            <person name="Li X."/>
            <person name="Fan D."/>
            <person name="Zhang W."/>
            <person name="Liu G."/>
            <person name="Zhang L."/>
            <person name="Zhao L."/>
            <person name="Fang X."/>
            <person name="Chen L."/>
            <person name="Dong Y."/>
            <person name="Chen Y."/>
            <person name="Ding Y."/>
            <person name="Zhao R."/>
            <person name="Feng M."/>
            <person name="Zhu Y."/>
            <person name="Feng Y."/>
            <person name="Jiang X."/>
            <person name="Zhu D."/>
            <person name="Xiang H."/>
            <person name="Feng X."/>
            <person name="Li S."/>
            <person name="Wang J."/>
            <person name="Zhang G."/>
            <person name="Kronforst M.R."/>
            <person name="Wang W."/>
        </authorList>
    </citation>
    <scope>NUCLEOTIDE SEQUENCE [LARGE SCALE GENOMIC DNA]</scope>
    <source>
        <strain evidence="3">Ya'a_city_454_Pm</strain>
        <tissue evidence="3">Whole body</tissue>
    </source>
</reference>
<dbReference type="PROSITE" id="PS50194">
    <property type="entry name" value="FILAMIN_REPEAT"/>
    <property type="match status" value="1"/>
</dbReference>
<dbReference type="InterPro" id="IPR013783">
    <property type="entry name" value="Ig-like_fold"/>
</dbReference>
<organism evidence="3 4">
    <name type="scientific">Papilio machaon</name>
    <name type="common">Old World swallowtail butterfly</name>
    <dbReference type="NCBI Taxonomy" id="76193"/>
    <lineage>
        <taxon>Eukaryota</taxon>
        <taxon>Metazoa</taxon>
        <taxon>Ecdysozoa</taxon>
        <taxon>Arthropoda</taxon>
        <taxon>Hexapoda</taxon>
        <taxon>Insecta</taxon>
        <taxon>Pterygota</taxon>
        <taxon>Neoptera</taxon>
        <taxon>Endopterygota</taxon>
        <taxon>Lepidoptera</taxon>
        <taxon>Glossata</taxon>
        <taxon>Ditrysia</taxon>
        <taxon>Papilionoidea</taxon>
        <taxon>Papilionidae</taxon>
        <taxon>Papilioninae</taxon>
        <taxon>Papilio</taxon>
    </lineage>
</organism>
<feature type="region of interest" description="Disordered" evidence="2">
    <location>
        <begin position="814"/>
        <end position="833"/>
    </location>
</feature>
<accession>A0A194R5W5</accession>
<protein>
    <submittedName>
        <fullName evidence="3">Uncharacterized protein</fullName>
    </submittedName>
</protein>
<keyword evidence="4" id="KW-1185">Reference proteome</keyword>
<evidence type="ECO:0000256" key="2">
    <source>
        <dbReference type="SAM" id="MobiDB-lite"/>
    </source>
</evidence>
<feature type="region of interest" description="Disordered" evidence="2">
    <location>
        <begin position="1047"/>
        <end position="1107"/>
    </location>
</feature>
<feature type="compositionally biased region" description="Polar residues" evidence="2">
    <location>
        <begin position="738"/>
        <end position="751"/>
    </location>
</feature>
<feature type="region of interest" description="Disordered" evidence="2">
    <location>
        <begin position="1162"/>
        <end position="1182"/>
    </location>
</feature>
<proteinExistence type="predicted"/>
<dbReference type="Proteomes" id="UP000053240">
    <property type="component" value="Unassembled WGS sequence"/>
</dbReference>
<feature type="region of interest" description="Disordered" evidence="2">
    <location>
        <begin position="738"/>
        <end position="759"/>
    </location>
</feature>
<evidence type="ECO:0000313" key="3">
    <source>
        <dbReference type="EMBL" id="KPJ13213.1"/>
    </source>
</evidence>
<sequence length="1766" mass="200586">MSDSIEKLCKEYDENVAEPRSRSVGLFTIPEYPEYEARGMWSAALDAILTTLRYLAPATLLTLLWGQQSFIFKILKYIDSAFRSLLFSNEEQKQAVLQWVSEHGPVRVDELGTVWRQGWLLCGVLDTALPGACAGHPPTQLSLKHAQAIAAQYLGVEPVFSRQELESNDNLSKHQEWRLITYIDSIRQAITKVAPSVAKSSYQKPSKDTTQFTLDYIARGSGLSAAQINHPMYFKIYPTSQQSLDPGEITIVINGPNNTCGVRILPPILGKAQLIRQQLLGMRSPTGYTENKLPLAHGATYLRSYGKNDMTKTFYIPKTNYDIDIEVVSSQDHVKIGYTAKLEGKYEIYITSKGNNIVGSPYTVTATKNILNLLEKDSFSLEDGEEIDIVDVKSDRKVVVRIVDFVTEKMLLKDDGVLEKISEDEAKYLMEKDTTVVNPLPPSTQTYSTIPTIKFDEASIKSTKFNEAANKIVKINKVCKLFNELVKEKETVFIQDDNLQSTNQDIPDVVNSTLGEATVNAFLLSNKRDKVIVPENISVSILTEKISNADDTLLNDGSRPLSPAHKDDINFAELKILRDIPFDGVNECDDANKSSNPFLNESIAHDDKIGKLLGTFVTSEFEANKNQNEETQDAPIKIILEYSNEAPSINETNPFINNILITDRPKSPIFKDIASDSDYFDLHSDNYENLSENEFVNPFFAHLPTDNSKENLPVADFIIGAPVSLPPEIKSLSQETTINSLDGSDKGTNNRGADVCKEENHETSEVFCSSFEKNVNTSKGEYLNINSNAIDTIDSGNLSPKKEMRDSAYVSIDENNTLPDNNNNENTVSKGSETKQKLLNDYFLSNMGPAEREIWENCTELQQSEANKLQEEIMKTNRRDLKKSNFTPIVEESDKIISAGMKGLKSENDKHTETDPVTLAFAEINILYNDYFPSSENSSVINEDRKNIDREVDQISEYQYVKSASEHETDVMRHNKQSEGEISEIQANVTESVSVSQTLHVEESINNNTYQSQHNDPIKFGDITYSNIVLEKKKYWDEKIRQIEAKEEESRKLQRKRRPSVKQLRHNDSLSKRKGKQIIKKYLSTNDKQTKETENQAQGVNFEEQSQNNEIDNEVKIRRVKNWKTFWDSKLEDENKEIIHPDSRVHSPLPNEVFNPIILENDKETKMDSKTQVKTSNSSSPVKQEIPEEVFKAFETSPKRFFGTSRKQILNKIDSSLGKPNTVKEPSIDNNETTCESGLVSSRISLFHNISQTEELSWTQRKSQSMHNIYQRKGSDSDVLEPTCKIENKEKLDISETTKEENLDQRKQSVKNITLKEKRARVADKFYTKSFDESSYHDFQITDDFSDHDSYVKKTITTINSSLPCSSSNDSTNTPKMSSSKSEMDIFNKLSNKSVDEDFDKYKSYDELPKVNVKSFISLYEDVSKTAEASSTRLRNNKSPGSFDKPTKVACLISETAATIEPIVTSTPIGKPFTEEASRVHFNSKESAANHVTEDSEKNSFTNECNGSPIQDMDKKSTYFSLPDIELEIVEKSSDKLTEITPEREIENSSTDYKSRFKLAKQYFQSLEELREVKKPKKLNECELLLYNKSNESLNDNEQNKPKEKKKIKSRTMPSSEISKFWNQLQDENNESKDNKFMKISEKFHVEDFFTDVMEGRLSRQGSLRGIPHKKAVLEAFRSMENISDSKLSPYELAVSQFNDINEDTRKKNAQTYLNEYPYLPTTDPSNFHSRLDVHASGLIPFKELKRVRRNSVPDLRLNPSFTVDL</sequence>
<evidence type="ECO:0000256" key="1">
    <source>
        <dbReference type="PROSITE-ProRule" id="PRU00087"/>
    </source>
</evidence>
<feature type="compositionally biased region" description="Polar residues" evidence="2">
    <location>
        <begin position="1172"/>
        <end position="1182"/>
    </location>
</feature>
<feature type="repeat" description="Filamin" evidence="1">
    <location>
        <begin position="218"/>
        <end position="366"/>
    </location>
</feature>
<dbReference type="Pfam" id="PF00630">
    <property type="entry name" value="Filamin"/>
    <property type="match status" value="1"/>
</dbReference>
<dbReference type="Gene3D" id="2.60.40.10">
    <property type="entry name" value="Immunoglobulins"/>
    <property type="match status" value="1"/>
</dbReference>
<dbReference type="EMBL" id="KQ460647">
    <property type="protein sequence ID" value="KPJ13213.1"/>
    <property type="molecule type" value="Genomic_DNA"/>
</dbReference>
<feature type="compositionally biased region" description="Polar residues" evidence="2">
    <location>
        <begin position="1499"/>
        <end position="1508"/>
    </location>
</feature>
<feature type="region of interest" description="Disordered" evidence="2">
    <location>
        <begin position="1362"/>
        <end position="1383"/>
    </location>
</feature>
<feature type="compositionally biased region" description="Polar residues" evidence="2">
    <location>
        <begin position="1095"/>
        <end position="1107"/>
    </location>
</feature>
<name>A0A194R5W5_PAPMA</name>
<evidence type="ECO:0000313" key="4">
    <source>
        <dbReference type="Proteomes" id="UP000053240"/>
    </source>
</evidence>
<feature type="compositionally biased region" description="Low complexity" evidence="2">
    <location>
        <begin position="814"/>
        <end position="827"/>
    </location>
</feature>
<dbReference type="InParanoid" id="A0A194R5W5"/>
<feature type="compositionally biased region" description="Basic and acidic residues" evidence="2">
    <location>
        <begin position="1162"/>
        <end position="1171"/>
    </location>
</feature>
<dbReference type="KEGG" id="pmac:106712869"/>
<dbReference type="SUPFAM" id="SSF47576">
    <property type="entry name" value="Calponin-homology domain, CH-domain"/>
    <property type="match status" value="1"/>
</dbReference>
<feature type="compositionally biased region" description="Basic residues" evidence="2">
    <location>
        <begin position="1053"/>
        <end position="1064"/>
    </location>
</feature>
<dbReference type="InterPro" id="IPR036872">
    <property type="entry name" value="CH_dom_sf"/>
</dbReference>